<evidence type="ECO:0000256" key="1">
    <source>
        <dbReference type="SAM" id="MobiDB-lite"/>
    </source>
</evidence>
<dbReference type="InterPro" id="IPR011047">
    <property type="entry name" value="Quinoprotein_ADH-like_sf"/>
</dbReference>
<accession>A0ABR0B969</accession>
<reference evidence="3 4" key="1">
    <citation type="journal article" date="2023" name="Nucleic Acids Res.">
        <title>The hologenome of Daphnia magna reveals possible DNA methylation and microbiome-mediated evolution of the host genome.</title>
        <authorList>
            <person name="Chaturvedi A."/>
            <person name="Li X."/>
            <person name="Dhandapani V."/>
            <person name="Marshall H."/>
            <person name="Kissane S."/>
            <person name="Cuenca-Cambronero M."/>
            <person name="Asole G."/>
            <person name="Calvet F."/>
            <person name="Ruiz-Romero M."/>
            <person name="Marangio P."/>
            <person name="Guigo R."/>
            <person name="Rago D."/>
            <person name="Mirbahai L."/>
            <person name="Eastwood N."/>
            <person name="Colbourne J.K."/>
            <person name="Zhou J."/>
            <person name="Mallon E."/>
            <person name="Orsini L."/>
        </authorList>
    </citation>
    <scope>NUCLEOTIDE SEQUENCE [LARGE SCALE GENOMIC DNA]</scope>
    <source>
        <strain evidence="3">LRV0_1</strain>
    </source>
</reference>
<dbReference type="Gene3D" id="2.130.10.10">
    <property type="entry name" value="YVTN repeat-like/Quinoprotein amine dehydrogenase"/>
    <property type="match status" value="1"/>
</dbReference>
<keyword evidence="4" id="KW-1185">Reference proteome</keyword>
<feature type="signal peptide" evidence="2">
    <location>
        <begin position="1"/>
        <end position="22"/>
    </location>
</feature>
<dbReference type="SMART" id="SM00564">
    <property type="entry name" value="PQQ"/>
    <property type="match status" value="2"/>
</dbReference>
<evidence type="ECO:0000313" key="4">
    <source>
        <dbReference type="Proteomes" id="UP001234178"/>
    </source>
</evidence>
<protein>
    <submittedName>
        <fullName evidence="3">Uncharacterized protein</fullName>
    </submittedName>
</protein>
<dbReference type="EMBL" id="JAOYFB010000041">
    <property type="protein sequence ID" value="KAK4045121.1"/>
    <property type="molecule type" value="Genomic_DNA"/>
</dbReference>
<keyword evidence="2" id="KW-0732">Signal</keyword>
<name>A0ABR0B969_9CRUS</name>
<dbReference type="InterPro" id="IPR018391">
    <property type="entry name" value="PQQ_b-propeller_rpt"/>
</dbReference>
<organism evidence="3 4">
    <name type="scientific">Daphnia magna</name>
    <dbReference type="NCBI Taxonomy" id="35525"/>
    <lineage>
        <taxon>Eukaryota</taxon>
        <taxon>Metazoa</taxon>
        <taxon>Ecdysozoa</taxon>
        <taxon>Arthropoda</taxon>
        <taxon>Crustacea</taxon>
        <taxon>Branchiopoda</taxon>
        <taxon>Diplostraca</taxon>
        <taxon>Cladocera</taxon>
        <taxon>Anomopoda</taxon>
        <taxon>Daphniidae</taxon>
        <taxon>Daphnia</taxon>
    </lineage>
</organism>
<sequence>MRAIAAVSVGLFLFASSSSAFAQEASEEASPETVDPQQRPSIFLGAELERPVYTQYGSWKPTSLGVRLGLLVPASRRIAILGSFGLRTPILDSTFYDASSMGGGEVRTEHLTIPIDLGVRVTPVPGPVAGYVDGGLRVLLRKTTSSLYDDKSTTEKWWEVPHYGLSAGGGIRADRWEVGLHGTFLMFRMVDFVKLGLGIRAARVPRDGVWRFAGGLTIIDAEPPKDAGSEVRPPPVDAGPKLGAFCLPNAAPIVLPQPVPSLAETPRFLWAKTITQGITADPQGLTLSGDRLAMTGLRDIWILDFDGNVIRQVGDRTSLGITTAIGDGRGNFFYSANSVVSLDRDGNMRWEFRFGPARVQTEFGYTRGLVVSPDGGVYFGASDLQIHALAAADGRVLWERPYTGTNSGTQVGPAVVAVGDAVFVDWVAYDRQTGTPLGVLPYQGYPAGFTRFNSRYEANVYQLPRTTGVVDRCGREVLQRDESPQWRFTYGFEDETIVNDFSVKDPSRPGLRSAFVEGADRRPLTPPQDVDWAPFSSAPMASPTGSKGTRPRHASSRSRVTCMCFTESRFPCLSPLMPCSSTMAGSTLTHLTN</sequence>
<feature type="chain" id="PRO_5046891436" evidence="2">
    <location>
        <begin position="23"/>
        <end position="593"/>
    </location>
</feature>
<dbReference type="Proteomes" id="UP001234178">
    <property type="component" value="Unassembled WGS sequence"/>
</dbReference>
<gene>
    <name evidence="3" type="ORF">OUZ56_032529</name>
</gene>
<evidence type="ECO:0000256" key="2">
    <source>
        <dbReference type="SAM" id="SignalP"/>
    </source>
</evidence>
<dbReference type="InterPro" id="IPR015943">
    <property type="entry name" value="WD40/YVTN_repeat-like_dom_sf"/>
</dbReference>
<proteinExistence type="predicted"/>
<dbReference type="SUPFAM" id="SSF50998">
    <property type="entry name" value="Quinoprotein alcohol dehydrogenase-like"/>
    <property type="match status" value="1"/>
</dbReference>
<comment type="caution">
    <text evidence="3">The sequence shown here is derived from an EMBL/GenBank/DDBJ whole genome shotgun (WGS) entry which is preliminary data.</text>
</comment>
<evidence type="ECO:0000313" key="3">
    <source>
        <dbReference type="EMBL" id="KAK4045121.1"/>
    </source>
</evidence>
<feature type="region of interest" description="Disordered" evidence="1">
    <location>
        <begin position="515"/>
        <end position="554"/>
    </location>
</feature>